<dbReference type="EMBL" id="JASITI010000013">
    <property type="protein sequence ID" value="MDK9496617.1"/>
    <property type="molecule type" value="Genomic_DNA"/>
</dbReference>
<evidence type="ECO:0000313" key="2">
    <source>
        <dbReference type="EMBL" id="MDK9496617.1"/>
    </source>
</evidence>
<evidence type="ECO:0000256" key="1">
    <source>
        <dbReference type="SAM" id="Phobius"/>
    </source>
</evidence>
<comment type="caution">
    <text evidence="2">The sequence shown here is derived from an EMBL/GenBank/DDBJ whole genome shotgun (WGS) entry which is preliminary data.</text>
</comment>
<protein>
    <submittedName>
        <fullName evidence="2">ABC transporter permease</fullName>
    </submittedName>
</protein>
<feature type="transmembrane region" description="Helical" evidence="1">
    <location>
        <begin position="216"/>
        <end position="237"/>
    </location>
</feature>
<gene>
    <name evidence="2" type="ORF">QEZ40_001200</name>
</gene>
<keyword evidence="1" id="KW-0472">Membrane</keyword>
<dbReference type="Proteomes" id="UP001223390">
    <property type="component" value="Unassembled WGS sequence"/>
</dbReference>
<sequence>MRNVLAGEWMKAWTGRTWLILATAGIFMSLLTSFGYASTGDEAIALGKSTAAAVTDDMAQAWMMTFLMSAVFGAILVTREYSTGAIARSVLLSGGRLRLLSAKALVATAVGLLNGVLAAALAVLCAFTLPGHFGYDGDWTGHTTRIVFGVVTVNVIAAPWGALLGWILRNQLATVLTVIALTLLVEPGLQELAPKVAAYLPTIAMSSVYLDGKPELLSVPLALLVLAGWLAAAGTAARQLLLSRDVLQG</sequence>
<accession>A0ABT7GSN0</accession>
<keyword evidence="1" id="KW-1133">Transmembrane helix</keyword>
<reference evidence="2 3" key="1">
    <citation type="submission" date="2023-05" db="EMBL/GenBank/DDBJ databases">
        <title>Sequencing and Assembly of Streptomyces sp. NP73.</title>
        <authorList>
            <person name="Konwar A.N."/>
            <person name="Saikia K."/>
            <person name="Thakur D."/>
        </authorList>
    </citation>
    <scope>NUCLEOTIDE SEQUENCE [LARGE SCALE GENOMIC DNA]</scope>
    <source>
        <strain evidence="2 3">NP73</strain>
    </source>
</reference>
<dbReference type="RefSeq" id="WP_285342182.1">
    <property type="nucleotide sequence ID" value="NZ_JASITI010000013.1"/>
</dbReference>
<keyword evidence="1" id="KW-0812">Transmembrane</keyword>
<proteinExistence type="predicted"/>
<organism evidence="2 3">
    <name type="scientific">Streptomyces katrae</name>
    <dbReference type="NCBI Taxonomy" id="68223"/>
    <lineage>
        <taxon>Bacteria</taxon>
        <taxon>Bacillati</taxon>
        <taxon>Actinomycetota</taxon>
        <taxon>Actinomycetes</taxon>
        <taxon>Kitasatosporales</taxon>
        <taxon>Streptomycetaceae</taxon>
        <taxon>Streptomyces</taxon>
    </lineage>
</organism>
<feature type="transmembrane region" description="Helical" evidence="1">
    <location>
        <begin position="59"/>
        <end position="78"/>
    </location>
</feature>
<feature type="transmembrane region" description="Helical" evidence="1">
    <location>
        <begin position="18"/>
        <end position="39"/>
    </location>
</feature>
<feature type="transmembrane region" description="Helical" evidence="1">
    <location>
        <begin position="99"/>
        <end position="129"/>
    </location>
</feature>
<keyword evidence="3" id="KW-1185">Reference proteome</keyword>
<evidence type="ECO:0000313" key="3">
    <source>
        <dbReference type="Proteomes" id="UP001223390"/>
    </source>
</evidence>
<name>A0ABT7GSN0_9ACTN</name>